<reference evidence="2 3" key="1">
    <citation type="submission" date="2018-02" db="EMBL/GenBank/DDBJ databases">
        <title>Solimicrobium silvestre gen. nov., sp. nov., isolated from alpine forest soil.</title>
        <authorList>
            <person name="Margesin R."/>
            <person name="Albuquerque L."/>
            <person name="Zhang D.-C."/>
            <person name="Froufe H.J.C."/>
            <person name="Severino R."/>
            <person name="Roxo I."/>
            <person name="Egas C."/>
            <person name="Da Costa M.S."/>
        </authorList>
    </citation>
    <scope>NUCLEOTIDE SEQUENCE [LARGE SCALE GENOMIC DNA]</scope>
    <source>
        <strain evidence="2 3">S20-91</strain>
    </source>
</reference>
<gene>
    <name evidence="2" type="ORF">S2091_4333</name>
</gene>
<sequence>MSIRDLERRRFISAAGIAPSPCIALAADASSRCYFRLPNAQPAQLLMDMEPDSPDLSAYILISHYLNNIGLSAPRVLRSNSATGLTLIDDFGTQTYTSALANGHDETTLYELAVDALVTLHSAQHVPHELPTYDMAALISEVELFLHWYLPELKQGATKFGQQFIQRWQEALSDVAQRRDALVLRDYHVDNLMIIPERIGTAACGLLDFQDALIGSRAYDLMSLCQDARRDLSDGLEQHLITRYLNAMPEINHPQFLSDYWLLAAQRHTKVAGIFERLARRDGKYQYLRHQPRVVRLLRQALEQANLQAITNLLDQHFPHWEIVGLPIKQSA</sequence>
<keyword evidence="2" id="KW-0808">Transferase</keyword>
<dbReference type="RefSeq" id="WP_105534064.1">
    <property type="nucleotide sequence ID" value="NZ_PUGF01000032.1"/>
</dbReference>
<feature type="domain" description="Aminoglycoside phosphotransferase" evidence="1">
    <location>
        <begin position="24"/>
        <end position="250"/>
    </location>
</feature>
<organism evidence="2 3">
    <name type="scientific">Solimicrobium silvestre</name>
    <dbReference type="NCBI Taxonomy" id="2099400"/>
    <lineage>
        <taxon>Bacteria</taxon>
        <taxon>Pseudomonadati</taxon>
        <taxon>Pseudomonadota</taxon>
        <taxon>Betaproteobacteria</taxon>
        <taxon>Burkholderiales</taxon>
        <taxon>Oxalobacteraceae</taxon>
        <taxon>Solimicrobium</taxon>
    </lineage>
</organism>
<evidence type="ECO:0000259" key="1">
    <source>
        <dbReference type="Pfam" id="PF01636"/>
    </source>
</evidence>
<dbReference type="Pfam" id="PF01636">
    <property type="entry name" value="APH"/>
    <property type="match status" value="1"/>
</dbReference>
<evidence type="ECO:0000313" key="3">
    <source>
        <dbReference type="Proteomes" id="UP000237839"/>
    </source>
</evidence>
<dbReference type="Gene3D" id="3.30.200.20">
    <property type="entry name" value="Phosphorylase Kinase, domain 1"/>
    <property type="match status" value="1"/>
</dbReference>
<proteinExistence type="predicted"/>
<dbReference type="Gene3D" id="3.90.1200.10">
    <property type="match status" value="1"/>
</dbReference>
<name>A0A2S9GT83_9BURK</name>
<evidence type="ECO:0000313" key="2">
    <source>
        <dbReference type="EMBL" id="PRC90932.1"/>
    </source>
</evidence>
<comment type="caution">
    <text evidence="2">The sequence shown here is derived from an EMBL/GenBank/DDBJ whole genome shotgun (WGS) entry which is preliminary data.</text>
</comment>
<dbReference type="EMBL" id="PUGF01000032">
    <property type="protein sequence ID" value="PRC90932.1"/>
    <property type="molecule type" value="Genomic_DNA"/>
</dbReference>
<accession>A0A2S9GT83</accession>
<dbReference type="InterPro" id="IPR002575">
    <property type="entry name" value="Aminoglycoside_PTrfase"/>
</dbReference>
<dbReference type="OrthoDB" id="9809275at2"/>
<dbReference type="Proteomes" id="UP000237839">
    <property type="component" value="Unassembled WGS sequence"/>
</dbReference>
<dbReference type="InterPro" id="IPR011009">
    <property type="entry name" value="Kinase-like_dom_sf"/>
</dbReference>
<protein>
    <submittedName>
        <fullName evidence="2">Putative phosphotransferase related to Ser/Thr protein kinase</fullName>
    </submittedName>
</protein>
<keyword evidence="2" id="KW-0418">Kinase</keyword>
<dbReference type="AlphaFoldDB" id="A0A2S9GT83"/>
<dbReference type="SUPFAM" id="SSF56112">
    <property type="entry name" value="Protein kinase-like (PK-like)"/>
    <property type="match status" value="1"/>
</dbReference>
<keyword evidence="3" id="KW-1185">Reference proteome</keyword>
<dbReference type="GO" id="GO:0016301">
    <property type="term" value="F:kinase activity"/>
    <property type="evidence" value="ECO:0007669"/>
    <property type="project" value="UniProtKB-KW"/>
</dbReference>